<comment type="similarity">
    <text evidence="7">Belongs to the MraZ family.</text>
</comment>
<comment type="subcellular location">
    <subcellularLocation>
        <location evidence="7">Cytoplasm</location>
        <location evidence="7">Nucleoid</location>
    </subcellularLocation>
</comment>
<dbReference type="OrthoDB" id="9807753at2"/>
<organism evidence="9 10">
    <name type="scientific">Methylophilales bacterium MBRS-H7</name>
    <dbReference type="NCBI Taxonomy" id="1623450"/>
    <lineage>
        <taxon>Bacteria</taxon>
        <taxon>Pseudomonadati</taxon>
        <taxon>Pseudomonadota</taxon>
        <taxon>Betaproteobacteria</taxon>
        <taxon>Nitrosomonadales</taxon>
        <taxon>OM43 clade</taxon>
    </lineage>
</organism>
<evidence type="ECO:0000256" key="6">
    <source>
        <dbReference type="ARBA" id="ARBA00023163"/>
    </source>
</evidence>
<accession>A0A0H4J2P4</accession>
<dbReference type="AlphaFoldDB" id="A0A0H4J2P4"/>
<evidence type="ECO:0000313" key="10">
    <source>
        <dbReference type="Proteomes" id="UP000066549"/>
    </source>
</evidence>
<evidence type="ECO:0000256" key="7">
    <source>
        <dbReference type="HAMAP-Rule" id="MF_01008"/>
    </source>
</evidence>
<dbReference type="Gene3D" id="3.40.1550.20">
    <property type="entry name" value="Transcriptional regulator MraZ domain"/>
    <property type="match status" value="1"/>
</dbReference>
<evidence type="ECO:0000256" key="5">
    <source>
        <dbReference type="ARBA" id="ARBA00023125"/>
    </source>
</evidence>
<reference evidence="9 10" key="1">
    <citation type="submission" date="2015-03" db="EMBL/GenBank/DDBJ databases">
        <title>Comparative analysis of the OM43 clade including a novel species from Red Sea uncovers genomic and metabolic diversity among marine methylotrophs.</title>
        <authorList>
            <person name="Jimenez-Infante F."/>
            <person name="Ngugi D.K."/>
            <person name="Vinu M."/>
            <person name="Alam I."/>
            <person name="Kamau A."/>
            <person name="Blom J."/>
            <person name="Bajic V.B."/>
            <person name="Stingl U."/>
        </authorList>
    </citation>
    <scope>NUCLEOTIDE SEQUENCE [LARGE SCALE GENOMIC DNA]</scope>
    <source>
        <strain evidence="9 10">MBRSH7</strain>
    </source>
</reference>
<keyword evidence="5 7" id="KW-0238">DNA-binding</keyword>
<evidence type="ECO:0000256" key="3">
    <source>
        <dbReference type="ARBA" id="ARBA00022737"/>
    </source>
</evidence>
<feature type="domain" description="SpoVT-AbrB" evidence="8">
    <location>
        <begin position="5"/>
        <end position="50"/>
    </location>
</feature>
<keyword evidence="3" id="KW-0677">Repeat</keyword>
<dbReference type="InterPro" id="IPR037914">
    <property type="entry name" value="SpoVT-AbrB_sf"/>
</dbReference>
<evidence type="ECO:0000313" key="9">
    <source>
        <dbReference type="EMBL" id="AKO66018.1"/>
    </source>
</evidence>
<dbReference type="Pfam" id="PF02381">
    <property type="entry name" value="MraZ"/>
    <property type="match status" value="2"/>
</dbReference>
<evidence type="ECO:0000256" key="4">
    <source>
        <dbReference type="ARBA" id="ARBA00023015"/>
    </source>
</evidence>
<sequence length="147" mass="16743">MFRGSSIVALDDKFRLAVPKKFRDKLFEQNSSLIVTAHPDKCLVLYNLLSWSPIEKKLMSLSSFDPKISTLQRLLVGYADEVDPDKAGRILLSASLREFAGIQQEIIMLGQGSHFEIWDRSAWSKKINSTVKKLNLENFHELEGFSL</sequence>
<dbReference type="InterPro" id="IPR020603">
    <property type="entry name" value="MraZ_dom"/>
</dbReference>
<dbReference type="SUPFAM" id="SSF89447">
    <property type="entry name" value="AbrB/MazE/MraZ-like"/>
    <property type="match status" value="1"/>
</dbReference>
<dbReference type="CDD" id="cd16320">
    <property type="entry name" value="MraZ_N"/>
    <property type="match status" value="1"/>
</dbReference>
<dbReference type="GO" id="GO:0000976">
    <property type="term" value="F:transcription cis-regulatory region binding"/>
    <property type="evidence" value="ECO:0007669"/>
    <property type="project" value="TreeGrafter"/>
</dbReference>
<dbReference type="GO" id="GO:0005737">
    <property type="term" value="C:cytoplasm"/>
    <property type="evidence" value="ECO:0007669"/>
    <property type="project" value="UniProtKB-UniRule"/>
</dbReference>
<dbReference type="Proteomes" id="UP000066549">
    <property type="component" value="Chromosome"/>
</dbReference>
<protein>
    <recommendedName>
        <fullName evidence="1 7">Transcriptional regulator MraZ</fullName>
    </recommendedName>
</protein>
<keyword evidence="10" id="KW-1185">Reference proteome</keyword>
<gene>
    <name evidence="7" type="primary">mraZ</name>
    <name evidence="9" type="ORF">VI33_04725</name>
</gene>
<keyword evidence="2 7" id="KW-0963">Cytoplasm</keyword>
<dbReference type="GO" id="GO:0003700">
    <property type="term" value="F:DNA-binding transcription factor activity"/>
    <property type="evidence" value="ECO:0007669"/>
    <property type="project" value="UniProtKB-UniRule"/>
</dbReference>
<dbReference type="InterPro" id="IPR038619">
    <property type="entry name" value="MraZ_sf"/>
</dbReference>
<dbReference type="GO" id="GO:0009295">
    <property type="term" value="C:nucleoid"/>
    <property type="evidence" value="ECO:0007669"/>
    <property type="project" value="UniProtKB-SubCell"/>
</dbReference>
<dbReference type="HAMAP" id="MF_01008">
    <property type="entry name" value="MraZ"/>
    <property type="match status" value="1"/>
</dbReference>
<evidence type="ECO:0000259" key="8">
    <source>
        <dbReference type="PROSITE" id="PS51740"/>
    </source>
</evidence>
<dbReference type="CDD" id="cd16321">
    <property type="entry name" value="MraZ_C"/>
    <property type="match status" value="1"/>
</dbReference>
<keyword evidence="4 7" id="KW-0805">Transcription regulation</keyword>
<feature type="domain" description="SpoVT-AbrB" evidence="8">
    <location>
        <begin position="79"/>
        <end position="122"/>
    </location>
</feature>
<dbReference type="PANTHER" id="PTHR34701">
    <property type="entry name" value="TRANSCRIPTIONAL REGULATOR MRAZ"/>
    <property type="match status" value="1"/>
</dbReference>
<dbReference type="InterPro" id="IPR003444">
    <property type="entry name" value="MraZ"/>
</dbReference>
<evidence type="ECO:0000256" key="1">
    <source>
        <dbReference type="ARBA" id="ARBA00013860"/>
    </source>
</evidence>
<dbReference type="EMBL" id="CP011002">
    <property type="protein sequence ID" value="AKO66018.1"/>
    <property type="molecule type" value="Genomic_DNA"/>
</dbReference>
<dbReference type="InterPro" id="IPR035642">
    <property type="entry name" value="MraZ_N"/>
</dbReference>
<dbReference type="InterPro" id="IPR007159">
    <property type="entry name" value="SpoVT-AbrB_dom"/>
</dbReference>
<dbReference type="PROSITE" id="PS51740">
    <property type="entry name" value="SPOVT_ABRB"/>
    <property type="match status" value="2"/>
</dbReference>
<dbReference type="NCBIfam" id="TIGR00242">
    <property type="entry name" value="division/cell wall cluster transcriptional repressor MraZ"/>
    <property type="match status" value="1"/>
</dbReference>
<proteinExistence type="inferred from homology"/>
<dbReference type="InterPro" id="IPR035644">
    <property type="entry name" value="MraZ_C"/>
</dbReference>
<dbReference type="GO" id="GO:2000143">
    <property type="term" value="P:negative regulation of DNA-templated transcription initiation"/>
    <property type="evidence" value="ECO:0007669"/>
    <property type="project" value="TreeGrafter"/>
</dbReference>
<name>A0A0H4J2P4_9PROT</name>
<dbReference type="PANTHER" id="PTHR34701:SF1">
    <property type="entry name" value="TRANSCRIPTIONAL REGULATOR MRAZ"/>
    <property type="match status" value="1"/>
</dbReference>
<comment type="subunit">
    <text evidence="7">Forms oligomers.</text>
</comment>
<keyword evidence="6 7" id="KW-0804">Transcription</keyword>
<evidence type="ECO:0000256" key="2">
    <source>
        <dbReference type="ARBA" id="ARBA00022490"/>
    </source>
</evidence>